<feature type="transmembrane region" description="Helical" evidence="5">
    <location>
        <begin position="54"/>
        <end position="72"/>
    </location>
</feature>
<dbReference type="InterPro" id="IPR002035">
    <property type="entry name" value="VWF_A"/>
</dbReference>
<dbReference type="InterPro" id="IPR050768">
    <property type="entry name" value="UPF0353/GerABKA_families"/>
</dbReference>
<dbReference type="Pfam" id="PF13519">
    <property type="entry name" value="VWA_2"/>
    <property type="match status" value="1"/>
</dbReference>
<protein>
    <submittedName>
        <fullName evidence="7">von Willebrand factor, type A</fullName>
    </submittedName>
</protein>
<reference evidence="7 8" key="1">
    <citation type="submission" date="2006-12" db="EMBL/GenBank/DDBJ databases">
        <title>Complete sequence of Chlorobium phaeobacteroides DSM 266.</title>
        <authorList>
            <consortium name="US DOE Joint Genome Institute"/>
            <person name="Copeland A."/>
            <person name="Lucas S."/>
            <person name="Lapidus A."/>
            <person name="Barry K."/>
            <person name="Detter J.C."/>
            <person name="Glavina del Rio T."/>
            <person name="Hammon N."/>
            <person name="Israni S."/>
            <person name="Pitluck S."/>
            <person name="Goltsman E."/>
            <person name="Schmutz J."/>
            <person name="Larimer F."/>
            <person name="Land M."/>
            <person name="Hauser L."/>
            <person name="Mikhailova N."/>
            <person name="Li T."/>
            <person name="Overmann J."/>
            <person name="Bryant D.A."/>
            <person name="Richardson P."/>
        </authorList>
    </citation>
    <scope>NUCLEOTIDE SEQUENCE [LARGE SCALE GENOMIC DNA]</scope>
    <source>
        <strain evidence="7 8">DSM 266</strain>
    </source>
</reference>
<sequence>MCFAWPEHVVYLLFLIPLAVLLGYRVTRQRQARELLADADLADRIMPGGDLRILFVRWLLLFLATTLFLFAFCGPQLCRGSRPVERKGVDVLFMLDVSNSMLVADVSPDRLTRAKSGILRISKGLRDGRQALLLFAGSPLVQCPMTTDHAAFEALLGMVSTELVSDQGTAFDSALNLAMRLFERTEPPGDVKEVQGEKVIVLLSDGENHSGNFRAVADALKQSGVSVFTIVLGKPLPAAIPLGQSSGVKKDAAGKIVKTRSSPETMRRLAGDSGGTFFDASEDDAVYDRVAERISTLVSTSRLVMMPVERIPLYPYVLLAGCLLLLLELFLMQGRRR</sequence>
<keyword evidence="2 5" id="KW-0812">Transmembrane</keyword>
<evidence type="ECO:0000259" key="6">
    <source>
        <dbReference type="PROSITE" id="PS50234"/>
    </source>
</evidence>
<dbReference type="PROSITE" id="PS50234">
    <property type="entry name" value="VWFA"/>
    <property type="match status" value="1"/>
</dbReference>
<evidence type="ECO:0000256" key="1">
    <source>
        <dbReference type="ARBA" id="ARBA00022475"/>
    </source>
</evidence>
<dbReference type="EMBL" id="CP000492">
    <property type="protein sequence ID" value="ABL66439.1"/>
    <property type="molecule type" value="Genomic_DNA"/>
</dbReference>
<keyword evidence="1" id="KW-1003">Cell membrane</keyword>
<keyword evidence="3 5" id="KW-1133">Transmembrane helix</keyword>
<dbReference type="PANTHER" id="PTHR22550:SF5">
    <property type="entry name" value="LEUCINE ZIPPER PROTEIN 4"/>
    <property type="match status" value="1"/>
</dbReference>
<accession>A1BJ62</accession>
<proteinExistence type="predicted"/>
<evidence type="ECO:0000313" key="7">
    <source>
        <dbReference type="EMBL" id="ABL66439.1"/>
    </source>
</evidence>
<feature type="domain" description="VWFA" evidence="6">
    <location>
        <begin position="90"/>
        <end position="294"/>
    </location>
</feature>
<dbReference type="SMART" id="SM00327">
    <property type="entry name" value="VWA"/>
    <property type="match status" value="1"/>
</dbReference>
<name>A1BJ62_CHLPD</name>
<evidence type="ECO:0000256" key="3">
    <source>
        <dbReference type="ARBA" id="ARBA00022989"/>
    </source>
</evidence>
<dbReference type="AlphaFoldDB" id="A1BJ62"/>
<feature type="transmembrane region" description="Helical" evidence="5">
    <location>
        <begin position="313"/>
        <end position="331"/>
    </location>
</feature>
<evidence type="ECO:0000256" key="4">
    <source>
        <dbReference type="ARBA" id="ARBA00023136"/>
    </source>
</evidence>
<dbReference type="Proteomes" id="UP000008701">
    <property type="component" value="Chromosome"/>
</dbReference>
<dbReference type="InterPro" id="IPR036465">
    <property type="entry name" value="vWFA_dom_sf"/>
</dbReference>
<dbReference type="eggNOG" id="COG2304">
    <property type="taxonomic scope" value="Bacteria"/>
</dbReference>
<keyword evidence="8" id="KW-1185">Reference proteome</keyword>
<feature type="transmembrane region" description="Helical" evidence="5">
    <location>
        <begin position="6"/>
        <end position="24"/>
    </location>
</feature>
<evidence type="ECO:0000313" key="8">
    <source>
        <dbReference type="Proteomes" id="UP000008701"/>
    </source>
</evidence>
<keyword evidence="4 5" id="KW-0472">Membrane</keyword>
<dbReference type="KEGG" id="cph:Cpha266_2451"/>
<dbReference type="PANTHER" id="PTHR22550">
    <property type="entry name" value="SPORE GERMINATION PROTEIN"/>
    <property type="match status" value="1"/>
</dbReference>
<dbReference type="OrthoDB" id="6206554at2"/>
<gene>
    <name evidence="7" type="ordered locus">Cpha266_2451</name>
</gene>
<dbReference type="RefSeq" id="WP_011746221.1">
    <property type="nucleotide sequence ID" value="NC_008639.1"/>
</dbReference>
<dbReference type="STRING" id="290317.Cpha266_2451"/>
<organism evidence="7 8">
    <name type="scientific">Chlorobium phaeobacteroides (strain DSM 266 / SMG 266 / 2430)</name>
    <dbReference type="NCBI Taxonomy" id="290317"/>
    <lineage>
        <taxon>Bacteria</taxon>
        <taxon>Pseudomonadati</taxon>
        <taxon>Chlorobiota</taxon>
        <taxon>Chlorobiia</taxon>
        <taxon>Chlorobiales</taxon>
        <taxon>Chlorobiaceae</taxon>
        <taxon>Chlorobium/Pelodictyon group</taxon>
        <taxon>Chlorobium</taxon>
    </lineage>
</organism>
<dbReference type="Gene3D" id="3.40.50.410">
    <property type="entry name" value="von Willebrand factor, type A domain"/>
    <property type="match status" value="1"/>
</dbReference>
<evidence type="ECO:0000256" key="5">
    <source>
        <dbReference type="SAM" id="Phobius"/>
    </source>
</evidence>
<evidence type="ECO:0000256" key="2">
    <source>
        <dbReference type="ARBA" id="ARBA00022692"/>
    </source>
</evidence>
<dbReference type="HOGENOM" id="CLU_024570_1_0_10"/>
<dbReference type="SUPFAM" id="SSF53300">
    <property type="entry name" value="vWA-like"/>
    <property type="match status" value="1"/>
</dbReference>